<dbReference type="InterPro" id="IPR016169">
    <property type="entry name" value="FAD-bd_PCMH_sub2"/>
</dbReference>
<keyword evidence="16" id="KW-0560">Oxidoreductase</keyword>
<dbReference type="FunFam" id="3.30.43.10:FF:000014">
    <property type="entry name" value="L-gulonolactone oxidase"/>
    <property type="match status" value="1"/>
</dbReference>
<evidence type="ECO:0000256" key="5">
    <source>
        <dbReference type="ARBA" id="ARBA00004764"/>
    </source>
</evidence>
<dbReference type="EC" id="1.1.3.8" evidence="7"/>
<organism evidence="22 23">
    <name type="scientific">Cairina moschata</name>
    <name type="common">Muscovy duck</name>
    <dbReference type="NCBI Taxonomy" id="8855"/>
    <lineage>
        <taxon>Eukaryota</taxon>
        <taxon>Metazoa</taxon>
        <taxon>Chordata</taxon>
        <taxon>Craniata</taxon>
        <taxon>Vertebrata</taxon>
        <taxon>Euteleostomi</taxon>
        <taxon>Archelosauria</taxon>
        <taxon>Archosauria</taxon>
        <taxon>Dinosauria</taxon>
        <taxon>Saurischia</taxon>
        <taxon>Theropoda</taxon>
        <taxon>Coelurosauria</taxon>
        <taxon>Aves</taxon>
        <taxon>Neognathae</taxon>
        <taxon>Galloanserae</taxon>
        <taxon>Anseriformes</taxon>
        <taxon>Anatidae</taxon>
        <taxon>Anatinae</taxon>
        <taxon>Cairina</taxon>
    </lineage>
</organism>
<dbReference type="InterPro" id="IPR007173">
    <property type="entry name" value="ALO_C"/>
</dbReference>
<evidence type="ECO:0000256" key="10">
    <source>
        <dbReference type="ARBA" id="ARBA00022644"/>
    </source>
</evidence>
<dbReference type="GO" id="GO:0003885">
    <property type="term" value="F:D-arabinono-1,4-lactone oxidase activity"/>
    <property type="evidence" value="ECO:0007669"/>
    <property type="project" value="InterPro"/>
</dbReference>
<dbReference type="PANTHER" id="PTHR43762:SF8">
    <property type="entry name" value="L-GULONOLACTONE OXIDASE"/>
    <property type="match status" value="1"/>
</dbReference>
<keyword evidence="14" id="KW-0492">Microsome</keyword>
<evidence type="ECO:0000256" key="2">
    <source>
        <dbReference type="ARBA" id="ARBA00003303"/>
    </source>
</evidence>
<evidence type="ECO:0000256" key="8">
    <source>
        <dbReference type="ARBA" id="ARBA00017520"/>
    </source>
</evidence>
<evidence type="ECO:0000256" key="1">
    <source>
        <dbReference type="ARBA" id="ARBA00001974"/>
    </source>
</evidence>
<dbReference type="PANTHER" id="PTHR43762">
    <property type="entry name" value="L-GULONOLACTONE OXIDASE"/>
    <property type="match status" value="1"/>
</dbReference>
<proteinExistence type="inferred from homology"/>
<evidence type="ECO:0000256" key="13">
    <source>
        <dbReference type="ARBA" id="ARBA00022827"/>
    </source>
</evidence>
<keyword evidence="17" id="KW-0472">Membrane</keyword>
<dbReference type="InterPro" id="IPR036318">
    <property type="entry name" value="FAD-bd_PCMH-like_sf"/>
</dbReference>
<reference evidence="22" key="2">
    <citation type="submission" date="2025-08" db="UniProtKB">
        <authorList>
            <consortium name="Ensembl"/>
        </authorList>
    </citation>
    <scope>IDENTIFICATION</scope>
</reference>
<dbReference type="InterPro" id="IPR010031">
    <property type="entry name" value="FAD_lactone_oxidase-like"/>
</dbReference>
<evidence type="ECO:0000256" key="18">
    <source>
        <dbReference type="ARBA" id="ARBA00031326"/>
    </source>
</evidence>
<dbReference type="Gene3D" id="3.30.465.10">
    <property type="match status" value="1"/>
</dbReference>
<evidence type="ECO:0000313" key="23">
    <source>
        <dbReference type="Proteomes" id="UP000694556"/>
    </source>
</evidence>
<dbReference type="InterPro" id="IPR016171">
    <property type="entry name" value="Vanillyl_alc_oxidase_C-sub2"/>
</dbReference>
<keyword evidence="23" id="KW-1185">Reference proteome</keyword>
<dbReference type="InterPro" id="IPR006093">
    <property type="entry name" value="Oxy_OxRdtase_FAD_BS"/>
</dbReference>
<keyword evidence="12" id="KW-0256">Endoplasmic reticulum</keyword>
<dbReference type="Gene3D" id="3.30.43.10">
    <property type="entry name" value="Uridine Diphospho-n-acetylenolpyruvylglucosamine Reductase, domain 2"/>
    <property type="match status" value="1"/>
</dbReference>
<evidence type="ECO:0000256" key="15">
    <source>
        <dbReference type="ARBA" id="ARBA00022989"/>
    </source>
</evidence>
<comment type="similarity">
    <text evidence="6">Belongs to the oxygen-dependent FAD-linked oxidoreductase family.</text>
</comment>
<evidence type="ECO:0000256" key="14">
    <source>
        <dbReference type="ARBA" id="ARBA00022848"/>
    </source>
</evidence>
<comment type="subcellular location">
    <subcellularLocation>
        <location evidence="4">Endoplasmic reticulum membrane</location>
        <topology evidence="4">Single-pass membrane protein</topology>
    </subcellularLocation>
    <subcellularLocation>
        <location evidence="3">Microsome membrane</location>
        <topology evidence="3">Single-pass membrane protein</topology>
    </subcellularLocation>
</comment>
<name>A0A8C3BKA2_CAIMO</name>
<keyword evidence="13" id="KW-0274">FAD</keyword>
<feature type="region of interest" description="Disordered" evidence="20">
    <location>
        <begin position="38"/>
        <end position="65"/>
    </location>
</feature>
<evidence type="ECO:0000256" key="16">
    <source>
        <dbReference type="ARBA" id="ARBA00023002"/>
    </source>
</evidence>
<comment type="pathway">
    <text evidence="5">Cofactor biosynthesis; L-ascorbate biosynthesis via UDP-alpha-D-glucuronate pathway; L-ascorbate from UDP-alpha-D-glucuronate: step 4/4.</text>
</comment>
<dbReference type="UniPathway" id="UPA00991">
    <property type="reaction ID" value="UER00939"/>
</dbReference>
<keyword evidence="10" id="KW-0060">Ascorbate biosynthesis</keyword>
<dbReference type="PROSITE" id="PS00862">
    <property type="entry name" value="OX2_COVAL_FAD"/>
    <property type="match status" value="1"/>
</dbReference>
<dbReference type="Proteomes" id="UP000694556">
    <property type="component" value="Chromosome 3"/>
</dbReference>
<evidence type="ECO:0000313" key="22">
    <source>
        <dbReference type="Ensembl" id="ENSCMMP00000005752.1"/>
    </source>
</evidence>
<dbReference type="Pfam" id="PF04030">
    <property type="entry name" value="ALO"/>
    <property type="match status" value="2"/>
</dbReference>
<evidence type="ECO:0000256" key="17">
    <source>
        <dbReference type="ARBA" id="ARBA00023136"/>
    </source>
</evidence>
<evidence type="ECO:0000256" key="12">
    <source>
        <dbReference type="ARBA" id="ARBA00022824"/>
    </source>
</evidence>
<dbReference type="GO" id="GO:0071949">
    <property type="term" value="F:FAD binding"/>
    <property type="evidence" value="ECO:0007669"/>
    <property type="project" value="InterPro"/>
</dbReference>
<evidence type="ECO:0000256" key="3">
    <source>
        <dbReference type="ARBA" id="ARBA00004111"/>
    </source>
</evidence>
<dbReference type="InterPro" id="IPR016166">
    <property type="entry name" value="FAD-bd_PCMH"/>
</dbReference>
<evidence type="ECO:0000256" key="11">
    <source>
        <dbReference type="ARBA" id="ARBA00022692"/>
    </source>
</evidence>
<dbReference type="SUPFAM" id="SSF56176">
    <property type="entry name" value="FAD-binding/transporter-associated domain-like"/>
    <property type="match status" value="1"/>
</dbReference>
<evidence type="ECO:0000259" key="21">
    <source>
        <dbReference type="PROSITE" id="PS51387"/>
    </source>
</evidence>
<comment type="function">
    <text evidence="2">Oxidizes L-gulono-1,4-lactone to hydrogen peroxide and L-xylo-hexulonolactone which spontaneously isomerizes to L-ascorbate.</text>
</comment>
<protein>
    <recommendedName>
        <fullName evidence="8">L-gulonolactone oxidase</fullName>
        <ecNumber evidence="7">1.1.3.8</ecNumber>
    </recommendedName>
    <alternativeName>
        <fullName evidence="18">L-gulono-gamma-lactone oxidase</fullName>
    </alternativeName>
</protein>
<evidence type="ECO:0000256" key="6">
    <source>
        <dbReference type="ARBA" id="ARBA00005466"/>
    </source>
</evidence>
<evidence type="ECO:0000256" key="9">
    <source>
        <dbReference type="ARBA" id="ARBA00022630"/>
    </source>
</evidence>
<evidence type="ECO:0000256" key="19">
    <source>
        <dbReference type="ARBA" id="ARBA00048083"/>
    </source>
</evidence>
<comment type="cofactor">
    <cofactor evidence="1">
        <name>FAD</name>
        <dbReference type="ChEBI" id="CHEBI:57692"/>
    </cofactor>
</comment>
<feature type="region of interest" description="Disordered" evidence="20">
    <location>
        <begin position="135"/>
        <end position="155"/>
    </location>
</feature>
<feature type="domain" description="FAD-binding PCMH-type" evidence="21">
    <location>
        <begin position="181"/>
        <end position="351"/>
    </location>
</feature>
<dbReference type="FunFam" id="3.30.70.2520:FF:000001">
    <property type="entry name" value="L-gulonolactone oxidase"/>
    <property type="match status" value="1"/>
</dbReference>
<dbReference type="GO" id="GO:0005789">
    <property type="term" value="C:endoplasmic reticulum membrane"/>
    <property type="evidence" value="ECO:0007669"/>
    <property type="project" value="UniProtKB-SubCell"/>
</dbReference>
<accession>A0A8C3BKA2</accession>
<dbReference type="Pfam" id="PF01565">
    <property type="entry name" value="FAD_binding_4"/>
    <property type="match status" value="1"/>
</dbReference>
<evidence type="ECO:0000256" key="20">
    <source>
        <dbReference type="SAM" id="MobiDB-lite"/>
    </source>
</evidence>
<sequence length="704" mass="78625">MHTPPGITQPPDVAGFFPIAPFACCSRECRAFTRRNLLPEPQGSQQPCRTSPAPPHLPGAKGAAPLLPLQSSVRGCYSLTPGLWSSCSPTQAAGAAPHRPISPYITPHRPTSLPPITPNHRPASSPCIAALRRPTSPSLVTPHRRPTSPPRPPHLQQQLQEAGSMVHGQGGVRFQNWAKTYGSCPELYFQPTSVEEVREILEMARQRGKRVKVVGGGHSPSDIACTDDFMIQMGKMNRILKVDKEKQQVTVEGGIFLSDLNVELSKHGLALANLGAVSEVAAAGVIGTGTHNTGIKHGILPTQVVALSLLTASGDVLECSESVNSDIFQAARLHLGCLGVVLTVTFQCVPQFHLHEVAFPSTLTEVLDHLEDHLKRSQYFRFLWFPHSENVSVIYQDPTNKAGAAGPEQEGRRGVWRRAQSCIPWHSHSRGSASAQQPPSQSLLSFWDWILDFLALFPHGTEIWGSWGALLQTRASQWGGEGCSPCPSLMTIIITLCLALQPPSSSASWFWDYAVGYYLLEFLLWISTFVPSLVCWINRFFFWLLFSSRVENVAVSYKIFNYECRFKQHVQDWAIPIEKTKEALLELKAALENNPKMVAHYPVEVRFARGDGIWLSPCFQRDSCYMNIIMYRPYGKNVPRLNYWLTYEGIMKKYGGRPHWAKAHSCTRKDFEKMYPAFPKFCSVREKLDPTGMFLNTYLEKVFY</sequence>
<keyword evidence="11" id="KW-0812">Transmembrane</keyword>
<dbReference type="Gene3D" id="1.10.45.10">
    <property type="entry name" value="Vanillyl-alcohol Oxidase, Chain A, domain 4"/>
    <property type="match status" value="1"/>
</dbReference>
<dbReference type="GO" id="GO:0050105">
    <property type="term" value="F:L-gulonolactone oxidase activity"/>
    <property type="evidence" value="ECO:0007669"/>
    <property type="project" value="UniProtKB-EC"/>
</dbReference>
<dbReference type="Ensembl" id="ENSCMMT00000006388.1">
    <property type="protein sequence ID" value="ENSCMMP00000005752.1"/>
    <property type="gene ID" value="ENSCMMG00000003670.1"/>
</dbReference>
<comment type="catalytic activity">
    <reaction evidence="19">
        <text>L-gulono-1,4-lactone + O2 = L-ascorbate + H2O2 + H(+)</text>
        <dbReference type="Rhea" id="RHEA:32363"/>
        <dbReference type="ChEBI" id="CHEBI:15378"/>
        <dbReference type="ChEBI" id="CHEBI:15379"/>
        <dbReference type="ChEBI" id="CHEBI:16240"/>
        <dbReference type="ChEBI" id="CHEBI:17587"/>
        <dbReference type="ChEBI" id="CHEBI:38290"/>
        <dbReference type="EC" id="1.1.3.8"/>
    </reaction>
</comment>
<keyword evidence="9" id="KW-0285">Flavoprotein</keyword>
<evidence type="ECO:0000256" key="4">
    <source>
        <dbReference type="ARBA" id="ARBA00004389"/>
    </source>
</evidence>
<dbReference type="GO" id="GO:0019853">
    <property type="term" value="P:L-ascorbic acid biosynthetic process"/>
    <property type="evidence" value="ECO:0007669"/>
    <property type="project" value="UniProtKB-KW"/>
</dbReference>
<dbReference type="InterPro" id="IPR006094">
    <property type="entry name" value="Oxid_FAD_bind_N"/>
</dbReference>
<keyword evidence="15" id="KW-1133">Transmembrane helix</keyword>
<reference evidence="22" key="1">
    <citation type="submission" date="2018-09" db="EMBL/GenBank/DDBJ databases">
        <title>Common duck and Muscovy duck high density SNP chip.</title>
        <authorList>
            <person name="Vignal A."/>
            <person name="Thebault N."/>
            <person name="Warren W.C."/>
        </authorList>
    </citation>
    <scope>NUCLEOTIDE SEQUENCE [LARGE SCALE GENOMIC DNA]</scope>
</reference>
<dbReference type="Gene3D" id="3.30.70.2520">
    <property type="match status" value="1"/>
</dbReference>
<dbReference type="InterPro" id="IPR016167">
    <property type="entry name" value="FAD-bd_PCMH_sub1"/>
</dbReference>
<dbReference type="AlphaFoldDB" id="A0A8C3BKA2"/>
<evidence type="ECO:0000256" key="7">
    <source>
        <dbReference type="ARBA" id="ARBA00013121"/>
    </source>
</evidence>
<dbReference type="PROSITE" id="PS51387">
    <property type="entry name" value="FAD_PCMH"/>
    <property type="match status" value="1"/>
</dbReference>
<reference evidence="22" key="3">
    <citation type="submission" date="2025-09" db="UniProtKB">
        <authorList>
            <consortium name="Ensembl"/>
        </authorList>
    </citation>
    <scope>IDENTIFICATION</scope>
</reference>